<dbReference type="InterPro" id="IPR037624">
    <property type="entry name" value="Nup133-like"/>
</dbReference>
<dbReference type="InterPro" id="IPR015943">
    <property type="entry name" value="WD40/YVTN_repeat-like_dom_sf"/>
</dbReference>
<dbReference type="PANTHER" id="PTHR13405">
    <property type="entry name" value="NUCLEAR PORE COMPLEX PROTEIN NUP133"/>
    <property type="match status" value="1"/>
</dbReference>
<feature type="region of interest" description="Disordered" evidence="8">
    <location>
        <begin position="1318"/>
        <end position="1348"/>
    </location>
</feature>
<comment type="subcellular location">
    <subcellularLocation>
        <location evidence="1">Nucleus envelope</location>
    </subcellularLocation>
</comment>
<protein>
    <recommendedName>
        <fullName evidence="13">Nucleoporin-domain-containing protein</fullName>
    </recommendedName>
</protein>
<name>A0A6A6TR86_9PLEO</name>
<dbReference type="SUPFAM" id="SSF117289">
    <property type="entry name" value="Nucleoporin domain"/>
    <property type="match status" value="1"/>
</dbReference>
<reference evidence="11" key="1">
    <citation type="journal article" date="2020" name="Stud. Mycol.">
        <title>101 Dothideomycetes genomes: a test case for predicting lifestyles and emergence of pathogens.</title>
        <authorList>
            <person name="Haridas S."/>
            <person name="Albert R."/>
            <person name="Binder M."/>
            <person name="Bloem J."/>
            <person name="Labutti K."/>
            <person name="Salamov A."/>
            <person name="Andreopoulos B."/>
            <person name="Baker S."/>
            <person name="Barry K."/>
            <person name="Bills G."/>
            <person name="Bluhm B."/>
            <person name="Cannon C."/>
            <person name="Castanera R."/>
            <person name="Culley D."/>
            <person name="Daum C."/>
            <person name="Ezra D."/>
            <person name="Gonzalez J."/>
            <person name="Henrissat B."/>
            <person name="Kuo A."/>
            <person name="Liang C."/>
            <person name="Lipzen A."/>
            <person name="Lutzoni F."/>
            <person name="Magnuson J."/>
            <person name="Mondo S."/>
            <person name="Nolan M."/>
            <person name="Ohm R."/>
            <person name="Pangilinan J."/>
            <person name="Park H.-J."/>
            <person name="Ramirez L."/>
            <person name="Alfaro M."/>
            <person name="Sun H."/>
            <person name="Tritt A."/>
            <person name="Yoshinaga Y."/>
            <person name="Zwiers L.-H."/>
            <person name="Turgeon B."/>
            <person name="Goodwin S."/>
            <person name="Spatafora J."/>
            <person name="Crous P."/>
            <person name="Grigoriev I."/>
        </authorList>
    </citation>
    <scope>NUCLEOTIDE SEQUENCE</scope>
    <source>
        <strain evidence="11">CBS 122681</strain>
    </source>
</reference>
<feature type="domain" description="Nucleoporin Nup133/Nup155-like C-terminal" evidence="9">
    <location>
        <begin position="627"/>
        <end position="1281"/>
    </location>
</feature>
<dbReference type="PANTHER" id="PTHR13405:SF11">
    <property type="entry name" value="NUCLEAR PORE COMPLEX PROTEIN NUP133"/>
    <property type="match status" value="1"/>
</dbReference>
<proteinExistence type="inferred from homology"/>
<evidence type="ECO:0000256" key="5">
    <source>
        <dbReference type="ARBA" id="ARBA00022927"/>
    </source>
</evidence>
<dbReference type="Proteomes" id="UP000799324">
    <property type="component" value="Unassembled WGS sequence"/>
</dbReference>
<dbReference type="GO" id="GO:0031080">
    <property type="term" value="C:nuclear pore outer ring"/>
    <property type="evidence" value="ECO:0007669"/>
    <property type="project" value="TreeGrafter"/>
</dbReference>
<dbReference type="Gene3D" id="2.130.10.10">
    <property type="entry name" value="YVTN repeat-like/Quinoprotein amine dehydrogenase"/>
    <property type="match status" value="1"/>
</dbReference>
<dbReference type="InterPro" id="IPR007187">
    <property type="entry name" value="Nucleoporin_Nup133/Nup155_C"/>
</dbReference>
<keyword evidence="6" id="KW-0811">Translocation</keyword>
<evidence type="ECO:0000256" key="3">
    <source>
        <dbReference type="ARBA" id="ARBA00022448"/>
    </source>
</evidence>
<keyword evidence="5" id="KW-0653">Protein transport</keyword>
<dbReference type="EMBL" id="MU004290">
    <property type="protein sequence ID" value="KAF2662332.1"/>
    <property type="molecule type" value="Genomic_DNA"/>
</dbReference>
<evidence type="ECO:0000256" key="6">
    <source>
        <dbReference type="ARBA" id="ARBA00023010"/>
    </source>
</evidence>
<keyword evidence="4" id="KW-0509">mRNA transport</keyword>
<evidence type="ECO:0000256" key="2">
    <source>
        <dbReference type="ARBA" id="ARBA00005569"/>
    </source>
</evidence>
<keyword evidence="3" id="KW-0813">Transport</keyword>
<dbReference type="Gene3D" id="1.20.58.1380">
    <property type="match status" value="1"/>
</dbReference>
<accession>A0A6A6TR86</accession>
<keyword evidence="7" id="KW-0539">Nucleus</keyword>
<dbReference type="GO" id="GO:0016973">
    <property type="term" value="P:poly(A)+ mRNA export from nucleus"/>
    <property type="evidence" value="ECO:0007669"/>
    <property type="project" value="TreeGrafter"/>
</dbReference>
<gene>
    <name evidence="11" type="ORF">K491DRAFT_585671</name>
</gene>
<dbReference type="Pfam" id="PF08801">
    <property type="entry name" value="Nucleoporin_N"/>
    <property type="match status" value="1"/>
</dbReference>
<evidence type="ECO:0000256" key="4">
    <source>
        <dbReference type="ARBA" id="ARBA00022816"/>
    </source>
</evidence>
<feature type="domain" description="Nucleoporin Nup133/Nup155-like N-terminal" evidence="10">
    <location>
        <begin position="98"/>
        <end position="514"/>
    </location>
</feature>
<keyword evidence="12" id="KW-1185">Reference proteome</keyword>
<comment type="similarity">
    <text evidence="2">Belongs to the nucleoporin Nup133 family.</text>
</comment>
<evidence type="ECO:0000259" key="10">
    <source>
        <dbReference type="Pfam" id="PF08801"/>
    </source>
</evidence>
<dbReference type="OrthoDB" id="103454at2759"/>
<evidence type="ECO:0008006" key="13">
    <source>
        <dbReference type="Google" id="ProtNLM"/>
    </source>
</evidence>
<evidence type="ECO:0000313" key="12">
    <source>
        <dbReference type="Proteomes" id="UP000799324"/>
    </source>
</evidence>
<evidence type="ECO:0000256" key="1">
    <source>
        <dbReference type="ARBA" id="ARBA00004259"/>
    </source>
</evidence>
<dbReference type="GO" id="GO:0000972">
    <property type="term" value="P:transcription-dependent tethering of RNA polymerase II gene DNA at nuclear periphery"/>
    <property type="evidence" value="ECO:0007669"/>
    <property type="project" value="TreeGrafter"/>
</dbReference>
<dbReference type="GO" id="GO:0017056">
    <property type="term" value="F:structural constituent of nuclear pore"/>
    <property type="evidence" value="ECO:0007669"/>
    <property type="project" value="InterPro"/>
</dbReference>
<sequence>MFSPEAAVQSARGSQRNPRRRQRVKDDADLQQQPRPKRQKSNPHDAHLNGNGSLQLAMNSHVHHGDVESSLAPVDMPVRERKAPPKRALRDDSALYLTKNENYSVKKLPSFPAALSQGSTPFRAFALPSAGLALALTSTEALAWDYSSSSGPARVLALQLPFNFKPSDPLPLGAIVRNGPTNDFGIVAIAPSTGKITFWENVDSAEARNQFAQRHHAVDGSVKVYSGEHITDLVDVDHAGYVLVFSSGRLVQLRLRDAQGRPSIATNALQAPAASSGSFFSFRGLLGSAFRKSIASVKAHPSESKGQMEVIAATKNGLFQAWDLSWSGQQIFKYEVDVQADILSTLQIGTPPEARGQQEAHILDFAVFDHQKSRDSRNLLVLVALSGRGALDYSLLEVDLSHDAGSISRAIPIRNFQQAKLPKEPTGTLLLPQPGVTAFVQFPDAIAVVSLAKPNESPDAQLLSDSGKPNLPFQDTIYLVQDRQDIFCGYASEPASKRDSPSSAVLFIRGYGIIQIKAMPPAKDEDDIGRHKVTAKSKLEQATFFSTVPDNIIDFSIASRYSFALEDVEVAAKNISTGLLSSSYDYFEKITSSMDEQMNKRASALRVLITHLRKEFPPLKPATTWHLLWDAEKLATATALWNQYQETVHQQQAHTGPLEPLHLPTMVKHLNHRTKPNIRSDPDVDPVRQFFLTDIGRIDSLLSVVFESVQRSQMHSEGKEKSGPLRRIIEATDTAITALETAFNFRTKNIEKYGLDPASFEGPILLPDQGQDLIPQFWTSTHNILNAIRALAARVRRVTKDFNERGTVSEVAMQLAGDNARLVKIVCLIHVERSRWAMAQTDEKTQEMGKKVREEFDKHVRPEFIYNLVETGQGYEAMTLAEQYHDMATLSRIIWNEIDFLKSEKATTQSKMEQAECNVKLSKMKERIQRYFDQYGSDWAESFYSRYLQNNRSARIFEQQYLNQAALTNFLRGYTFRGRLAWINEVLGEKDYTRAHKVLQEVATTRETNLWCKKVELSIAKLSLLAAKQAAPGSDAQTTDDGTVGPDLSSTTGQLRLVEVQEQLRERFAPIVVGALDDESAVDLLMAKYGQGRIANRQAHQHLLRQGFDGLIHNQVLDPALLIDVLTLMTSDDEPSTDPDITEGNEFGFALKVLVLSSDELHPNVQRNLLRLIWKRVAINDDWAEINNTNDVSDAQLGEFLLNTGVGSTYKSLLDMIALQPSHEIAKPPSAWKLINAGCSHGELSARFPSEDLRGPIIEGNIADDEVLREQLEKHRLEEWFDAAVRAAQRAYDLETGVHVDDGQLSDGSVSEQVDEVEQEAAPHINGTNGTNGVVVAQGGEDVEMQDQ</sequence>
<feature type="compositionally biased region" description="Basic and acidic residues" evidence="8">
    <location>
        <begin position="77"/>
        <end position="87"/>
    </location>
</feature>
<evidence type="ECO:0000256" key="7">
    <source>
        <dbReference type="ARBA" id="ARBA00023242"/>
    </source>
</evidence>
<evidence type="ECO:0000259" key="9">
    <source>
        <dbReference type="Pfam" id="PF03177"/>
    </source>
</evidence>
<dbReference type="InterPro" id="IPR014908">
    <property type="entry name" value="Nucleoporin_Nup133/Nup155_N"/>
</dbReference>
<evidence type="ECO:0000313" key="11">
    <source>
        <dbReference type="EMBL" id="KAF2662332.1"/>
    </source>
</evidence>
<evidence type="ECO:0000256" key="8">
    <source>
        <dbReference type="SAM" id="MobiDB-lite"/>
    </source>
</evidence>
<feature type="region of interest" description="Disordered" evidence="8">
    <location>
        <begin position="1"/>
        <end position="87"/>
    </location>
</feature>
<dbReference type="GO" id="GO:0006606">
    <property type="term" value="P:protein import into nucleus"/>
    <property type="evidence" value="ECO:0007669"/>
    <property type="project" value="TreeGrafter"/>
</dbReference>
<dbReference type="Pfam" id="PF03177">
    <property type="entry name" value="Nucleoporin_C"/>
    <property type="match status" value="1"/>
</dbReference>
<organism evidence="11 12">
    <name type="scientific">Lophiostoma macrostomum CBS 122681</name>
    <dbReference type="NCBI Taxonomy" id="1314788"/>
    <lineage>
        <taxon>Eukaryota</taxon>
        <taxon>Fungi</taxon>
        <taxon>Dikarya</taxon>
        <taxon>Ascomycota</taxon>
        <taxon>Pezizomycotina</taxon>
        <taxon>Dothideomycetes</taxon>
        <taxon>Pleosporomycetidae</taxon>
        <taxon>Pleosporales</taxon>
        <taxon>Lophiostomataceae</taxon>
        <taxon>Lophiostoma</taxon>
    </lineage>
</organism>